<dbReference type="InterPro" id="IPR050320">
    <property type="entry name" value="N5-glutamine_MTase"/>
</dbReference>
<evidence type="ECO:0000313" key="1">
    <source>
        <dbReference type="EMBL" id="KAF9454048.1"/>
    </source>
</evidence>
<protein>
    <submittedName>
        <fullName evidence="1">S-adenosyl-L-methionine-dependent methyltransferase</fullName>
    </submittedName>
</protein>
<dbReference type="AlphaFoldDB" id="A0A9P5XNH7"/>
<dbReference type="CDD" id="cd02440">
    <property type="entry name" value="AdoMet_MTases"/>
    <property type="match status" value="1"/>
</dbReference>
<name>A0A9P5XNH7_9AGAR</name>
<dbReference type="OrthoDB" id="269872at2759"/>
<keyword evidence="2" id="KW-1185">Reference proteome</keyword>
<proteinExistence type="predicted"/>
<dbReference type="GO" id="GO:0032259">
    <property type="term" value="P:methylation"/>
    <property type="evidence" value="ECO:0007669"/>
    <property type="project" value="UniProtKB-KW"/>
</dbReference>
<comment type="caution">
    <text evidence="1">The sequence shown here is derived from an EMBL/GenBank/DDBJ whole genome shotgun (WGS) entry which is preliminary data.</text>
</comment>
<dbReference type="GO" id="GO:0008168">
    <property type="term" value="F:methyltransferase activity"/>
    <property type="evidence" value="ECO:0007669"/>
    <property type="project" value="UniProtKB-KW"/>
</dbReference>
<dbReference type="Gene3D" id="1.10.8.10">
    <property type="entry name" value="DNA helicase RuvA subunit, C-terminal domain"/>
    <property type="match status" value="1"/>
</dbReference>
<accession>A0A9P5XNH7</accession>
<sequence>MQSPLLAKLTGRLGARQALLEWKWMNEAAASAPSKFSLQDMVRRRCFGEPLQYILGTQPFGPLNLLVRPPVLIPRPETEHWVIKLSETIRPTAQNPCRLLDLGTGSGCIPLLLCHLWSPGSVHMHGVDISPHAIHLANENALLSGISTPSDGTTPRDKNTFGTTLASFLIPTFPDELFQIKPPFDVVTSNPPYIPWKEFLELPRSVSDYEDPRSLFGGPSGLEFYEAIARFIGRKGMVSPDGVVALEVGRGQANAVEELIRTTGRVRHTEIWTDPWGVERAVVGRM</sequence>
<organism evidence="1 2">
    <name type="scientific">Macrolepiota fuliginosa MF-IS2</name>
    <dbReference type="NCBI Taxonomy" id="1400762"/>
    <lineage>
        <taxon>Eukaryota</taxon>
        <taxon>Fungi</taxon>
        <taxon>Dikarya</taxon>
        <taxon>Basidiomycota</taxon>
        <taxon>Agaricomycotina</taxon>
        <taxon>Agaricomycetes</taxon>
        <taxon>Agaricomycetidae</taxon>
        <taxon>Agaricales</taxon>
        <taxon>Agaricineae</taxon>
        <taxon>Agaricaceae</taxon>
        <taxon>Macrolepiota</taxon>
    </lineage>
</organism>
<dbReference type="InterPro" id="IPR029063">
    <property type="entry name" value="SAM-dependent_MTases_sf"/>
</dbReference>
<keyword evidence="1" id="KW-0808">Transferase</keyword>
<dbReference type="Proteomes" id="UP000807342">
    <property type="component" value="Unassembled WGS sequence"/>
</dbReference>
<dbReference type="SUPFAM" id="SSF53335">
    <property type="entry name" value="S-adenosyl-L-methionine-dependent methyltransferases"/>
    <property type="match status" value="1"/>
</dbReference>
<keyword evidence="1" id="KW-0489">Methyltransferase</keyword>
<evidence type="ECO:0000313" key="2">
    <source>
        <dbReference type="Proteomes" id="UP000807342"/>
    </source>
</evidence>
<dbReference type="PANTHER" id="PTHR18895:SF74">
    <property type="entry name" value="MTRF1L RELEASE FACTOR GLUTAMINE METHYLTRANSFERASE"/>
    <property type="match status" value="1"/>
</dbReference>
<dbReference type="GO" id="GO:0005739">
    <property type="term" value="C:mitochondrion"/>
    <property type="evidence" value="ECO:0007669"/>
    <property type="project" value="TreeGrafter"/>
</dbReference>
<dbReference type="Gene3D" id="3.40.50.150">
    <property type="entry name" value="Vaccinia Virus protein VP39"/>
    <property type="match status" value="1"/>
</dbReference>
<dbReference type="EMBL" id="MU151057">
    <property type="protein sequence ID" value="KAF9454048.1"/>
    <property type="molecule type" value="Genomic_DNA"/>
</dbReference>
<dbReference type="PANTHER" id="PTHR18895">
    <property type="entry name" value="HEMK METHYLTRANSFERASE"/>
    <property type="match status" value="1"/>
</dbReference>
<gene>
    <name evidence="1" type="ORF">P691DRAFT_657414</name>
</gene>
<reference evidence="1" key="1">
    <citation type="submission" date="2020-11" db="EMBL/GenBank/DDBJ databases">
        <authorList>
            <consortium name="DOE Joint Genome Institute"/>
            <person name="Ahrendt S."/>
            <person name="Riley R."/>
            <person name="Andreopoulos W."/>
            <person name="Labutti K."/>
            <person name="Pangilinan J."/>
            <person name="Ruiz-Duenas F.J."/>
            <person name="Barrasa J.M."/>
            <person name="Sanchez-Garcia M."/>
            <person name="Camarero S."/>
            <person name="Miyauchi S."/>
            <person name="Serrano A."/>
            <person name="Linde D."/>
            <person name="Babiker R."/>
            <person name="Drula E."/>
            <person name="Ayuso-Fernandez I."/>
            <person name="Pacheco R."/>
            <person name="Padilla G."/>
            <person name="Ferreira P."/>
            <person name="Barriuso J."/>
            <person name="Kellner H."/>
            <person name="Castanera R."/>
            <person name="Alfaro M."/>
            <person name="Ramirez L."/>
            <person name="Pisabarro A.G."/>
            <person name="Kuo A."/>
            <person name="Tritt A."/>
            <person name="Lipzen A."/>
            <person name="He G."/>
            <person name="Yan M."/>
            <person name="Ng V."/>
            <person name="Cullen D."/>
            <person name="Martin F."/>
            <person name="Rosso M.-N."/>
            <person name="Henrissat B."/>
            <person name="Hibbett D."/>
            <person name="Martinez A.T."/>
            <person name="Grigoriev I.V."/>
        </authorList>
    </citation>
    <scope>NUCLEOTIDE SEQUENCE</scope>
    <source>
        <strain evidence="1">MF-IS2</strain>
    </source>
</reference>